<accession>A0ABV9T546</accession>
<keyword evidence="6" id="KW-1185">Reference proteome</keyword>
<dbReference type="Pfam" id="PF00929">
    <property type="entry name" value="RNase_T"/>
    <property type="match status" value="1"/>
</dbReference>
<dbReference type="InterPro" id="IPR013520">
    <property type="entry name" value="Ribonucl_H"/>
</dbReference>
<sequence>MAWKDIFNWYKFPPPEFVKQYEKQQERRIPKEKRIFELEFLVLDTETTGLDLRSDYLISYGAVLIKGYHIMVNSAREYFLPPKKYSREAIKVHGIVKERPTVTKEQLIRNFITDASNRILVGHHVGFDLAMLEKAGKPVGLRKIKNPALDTFHLAVRLDMGKYYDPRNVPIQEYSLDSLCLRYGIPLDDRHTAAGDAFLTAQLLVKMLKLAETKGVRTYGELMG</sequence>
<dbReference type="CDD" id="cd06127">
    <property type="entry name" value="DEDDh"/>
    <property type="match status" value="1"/>
</dbReference>
<feature type="domain" description="Exonuclease" evidence="4">
    <location>
        <begin position="39"/>
        <end position="213"/>
    </location>
</feature>
<name>A0ABV9T546_9BACT</name>
<dbReference type="PANTHER" id="PTHR30231">
    <property type="entry name" value="DNA POLYMERASE III SUBUNIT EPSILON"/>
    <property type="match status" value="1"/>
</dbReference>
<evidence type="ECO:0000313" key="6">
    <source>
        <dbReference type="Proteomes" id="UP001595818"/>
    </source>
</evidence>
<keyword evidence="2" id="KW-0378">Hydrolase</keyword>
<dbReference type="EMBL" id="JBHSJJ010000013">
    <property type="protein sequence ID" value="MFC4873865.1"/>
    <property type="molecule type" value="Genomic_DNA"/>
</dbReference>
<evidence type="ECO:0000256" key="1">
    <source>
        <dbReference type="ARBA" id="ARBA00022722"/>
    </source>
</evidence>
<dbReference type="Proteomes" id="UP001595818">
    <property type="component" value="Unassembled WGS sequence"/>
</dbReference>
<evidence type="ECO:0000256" key="3">
    <source>
        <dbReference type="ARBA" id="ARBA00022839"/>
    </source>
</evidence>
<dbReference type="InterPro" id="IPR036397">
    <property type="entry name" value="RNaseH_sf"/>
</dbReference>
<keyword evidence="1" id="KW-0540">Nuclease</keyword>
<organism evidence="5 6">
    <name type="scientific">Negadavirga shengliensis</name>
    <dbReference type="NCBI Taxonomy" id="1389218"/>
    <lineage>
        <taxon>Bacteria</taxon>
        <taxon>Pseudomonadati</taxon>
        <taxon>Bacteroidota</taxon>
        <taxon>Cytophagia</taxon>
        <taxon>Cytophagales</taxon>
        <taxon>Cyclobacteriaceae</taxon>
        <taxon>Negadavirga</taxon>
    </lineage>
</organism>
<dbReference type="RefSeq" id="WP_377067150.1">
    <property type="nucleotide sequence ID" value="NZ_JBHSJJ010000013.1"/>
</dbReference>
<dbReference type="Gene3D" id="3.30.420.10">
    <property type="entry name" value="Ribonuclease H-like superfamily/Ribonuclease H"/>
    <property type="match status" value="1"/>
</dbReference>
<reference evidence="6" key="1">
    <citation type="journal article" date="2019" name="Int. J. Syst. Evol. Microbiol.">
        <title>The Global Catalogue of Microorganisms (GCM) 10K type strain sequencing project: providing services to taxonomists for standard genome sequencing and annotation.</title>
        <authorList>
            <consortium name="The Broad Institute Genomics Platform"/>
            <consortium name="The Broad Institute Genome Sequencing Center for Infectious Disease"/>
            <person name="Wu L."/>
            <person name="Ma J."/>
        </authorList>
    </citation>
    <scope>NUCLEOTIDE SEQUENCE [LARGE SCALE GENOMIC DNA]</scope>
    <source>
        <strain evidence="6">CGMCC 4.7466</strain>
    </source>
</reference>
<dbReference type="InterPro" id="IPR012337">
    <property type="entry name" value="RNaseH-like_sf"/>
</dbReference>
<evidence type="ECO:0000313" key="5">
    <source>
        <dbReference type="EMBL" id="MFC4873865.1"/>
    </source>
</evidence>
<keyword evidence="3" id="KW-0269">Exonuclease</keyword>
<evidence type="ECO:0000256" key="2">
    <source>
        <dbReference type="ARBA" id="ARBA00022801"/>
    </source>
</evidence>
<dbReference type="SUPFAM" id="SSF53098">
    <property type="entry name" value="Ribonuclease H-like"/>
    <property type="match status" value="1"/>
</dbReference>
<dbReference type="SMART" id="SM00479">
    <property type="entry name" value="EXOIII"/>
    <property type="match status" value="1"/>
</dbReference>
<protein>
    <submittedName>
        <fullName evidence="5">PolC-type DNA polymerase III</fullName>
    </submittedName>
</protein>
<gene>
    <name evidence="5" type="ORF">ACFPFU_19330</name>
</gene>
<comment type="caution">
    <text evidence="5">The sequence shown here is derived from an EMBL/GenBank/DDBJ whole genome shotgun (WGS) entry which is preliminary data.</text>
</comment>
<dbReference type="PANTHER" id="PTHR30231:SF4">
    <property type="entry name" value="PROTEIN NEN2"/>
    <property type="match status" value="1"/>
</dbReference>
<evidence type="ECO:0000259" key="4">
    <source>
        <dbReference type="SMART" id="SM00479"/>
    </source>
</evidence>
<proteinExistence type="predicted"/>